<feature type="compositionally biased region" description="Basic residues" evidence="5">
    <location>
        <begin position="1540"/>
        <end position="1552"/>
    </location>
</feature>
<dbReference type="EMBL" id="CAMXCT020000428">
    <property type="protein sequence ID" value="CAL1132055.1"/>
    <property type="molecule type" value="Genomic_DNA"/>
</dbReference>
<evidence type="ECO:0000313" key="8">
    <source>
        <dbReference type="EMBL" id="CAL4765992.1"/>
    </source>
</evidence>
<evidence type="ECO:0000313" key="9">
    <source>
        <dbReference type="Proteomes" id="UP001152797"/>
    </source>
</evidence>
<dbReference type="InterPro" id="IPR050750">
    <property type="entry name" value="C5-MTase"/>
</dbReference>
<dbReference type="PANTHER" id="PTHR46098:SF1">
    <property type="entry name" value="TRNA (CYTOSINE(38)-C(5))-METHYLTRANSFERASE"/>
    <property type="match status" value="1"/>
</dbReference>
<evidence type="ECO:0000256" key="5">
    <source>
        <dbReference type="SAM" id="MobiDB-lite"/>
    </source>
</evidence>
<feature type="non-terminal residue" evidence="6">
    <location>
        <position position="3811"/>
    </location>
</feature>
<accession>A0A9P1FLC2</accession>
<dbReference type="Proteomes" id="UP001152797">
    <property type="component" value="Unassembled WGS sequence"/>
</dbReference>
<feature type="region of interest" description="Disordered" evidence="5">
    <location>
        <begin position="2049"/>
        <end position="2075"/>
    </location>
</feature>
<name>A0A9P1FLC2_9DINO</name>
<evidence type="ECO:0000256" key="2">
    <source>
        <dbReference type="ARBA" id="ARBA00022679"/>
    </source>
</evidence>
<protein>
    <submittedName>
        <fullName evidence="8">Type II methyltransferase M.NlaX (M.NlaX) (Cytosine-specific methyltransferase NlaX)</fullName>
    </submittedName>
</protein>
<feature type="compositionally biased region" description="Basic and acidic residues" evidence="5">
    <location>
        <begin position="2055"/>
        <end position="2075"/>
    </location>
</feature>
<feature type="region of interest" description="Disordered" evidence="5">
    <location>
        <begin position="2514"/>
        <end position="2536"/>
    </location>
</feature>
<feature type="compositionally biased region" description="Low complexity" evidence="5">
    <location>
        <begin position="2515"/>
        <end position="2529"/>
    </location>
</feature>
<dbReference type="Pfam" id="PF00145">
    <property type="entry name" value="DNA_methylase"/>
    <property type="match status" value="1"/>
</dbReference>
<reference evidence="6" key="1">
    <citation type="submission" date="2022-10" db="EMBL/GenBank/DDBJ databases">
        <authorList>
            <person name="Chen Y."/>
            <person name="Dougan E. K."/>
            <person name="Chan C."/>
            <person name="Rhodes N."/>
            <person name="Thang M."/>
        </authorList>
    </citation>
    <scope>NUCLEOTIDE SEQUENCE</scope>
</reference>
<dbReference type="EMBL" id="CAMXCT010000428">
    <property type="protein sequence ID" value="CAI3978680.1"/>
    <property type="molecule type" value="Genomic_DNA"/>
</dbReference>
<dbReference type="EMBL" id="CAMXCT030000428">
    <property type="protein sequence ID" value="CAL4765992.1"/>
    <property type="molecule type" value="Genomic_DNA"/>
</dbReference>
<keyword evidence="3" id="KW-0949">S-adenosyl-L-methionine</keyword>
<dbReference type="GO" id="GO:0032259">
    <property type="term" value="P:methylation"/>
    <property type="evidence" value="ECO:0007669"/>
    <property type="project" value="UniProtKB-KW"/>
</dbReference>
<sequence>PELAFFASSFSLTSERRASVGGMRGKMTWGWIGMGPADGAPIIEPESEEGERQEAEPVDPPASVAVQHAPRIFLDTYNTQQDFSWAMFGFNTLTMSFYEGGIKTLDSQMKICFSLLLQPSECGIVEQARDLLAKLPARHAIPNRFVVLSAIVRELLEQFTDVTAHGGESLCNVILFPYQMNGAARGYTLLEPAQSVEWAGWALPMGRDGALMPLALYAQDVLKMAASFLELAGLGQPRAAVRRLDSIAGVRPVQSLEERNRSILEASFFQGAFEEKREAHAASGTRYAITTNQFLRNVDFALVEKLDVGFGQFLDFGEEPGQSAQSFWVSAEGFFYVLSFKPVAVSQKSFVTPIWMLQATWAGFLNNVSDDVAQAECFKGDFDDESWIYRAGSRADVSILFNGVGPDDFTLVWDGMTERAIVAKKTSSSVVLAMRLVRQADAQGRPWDVTLARCSQVPDSLRRSIYQPNVQADKYCRQTYKNTGNWELAKFAHQTRQVFEAVPQNAPKRKGGGKFSGGGRDDPWAEEVSAVWVIAGSLVAVRWQSVLACGTNAGAILIPRRACVTDFCPGGMGGVLLGWRLFSVLRLQLPGLGVAPAPSATSRVVRFLLTKLSKPSKPFQLQAIAEACSEWTGRFTATLGVAFEFKAALEVGDLEATVGLADESEAHHVARHSQPSAKRRCARCRFVRFKQKWQKLGSLSHAAWGKPCRTVWLSERPARRGGAWAIGCTFCAHLVDHLAKFPEERKRLYLGHARDWLRAWSACLSPIAFTNAEKHYETEDFASGRRCSVSRRGLGQMIQVMHWVVRSQRKKLLLNAQSVSVSVDDRADFRLVRYRCSYRSWEDFTMATAATAVPAVPALSKSSTLEEWCSMQPLIAEGVLGVIRLGRNVPDNTVAQHDMDKSEKMADSVMAALRDVCADVDGNVDEEMLQRLCSRLQHYASDQGTSAAKCGQVLTQRPELPNLVWLSADMAHQVRIASKDPLSAQEGFKQQWDRLFATKHALVPDIQNSEVWRSRLIAAQKQVLKSCQTQGADVDKVMQTFSFAKQRFDSTATPMLKYCCMIRAVALVCALQAGDERGSREVRFRAQTALEEMTPANLFRCGITCDYAMECLAFLRECFDVDDPDPATTPSAVQAFCSRMKMLFCQGYILGQTSPRPAVPADQADLAAAVDPSPAKTVSQIVFEQVDFPEPIYFGKKVHYLCTRAGVQDIRAIMSEMGNVVTDMLDRVQVDLTGDMIAMCLEVFNVRLWADKPKASAFQVRLQALAKVLHLNPGVCGDFAAVARLLRKVVQAASANKLQTSNRQVWSWFLCSEWRLRFMPPSCHIKFMVDMEKLIGFYLALKVNTTTLERNLGQLCHQLHSHSGPCGDDGRLLSAVLLVALDGPKAPEQLFHVQKSTESGDVQANPTDFSVACAKLWLATYGRRFRYKYEKVVGSCRQTKPGNRKRKAACKRGTFEWVKKQRKLATSSLCKAAQDSDGKPLSVNSYVPDIQLPLPSVDGKALASAQAMSGTRWQSSATGGHGLNSSKKDPAQLFREHTERKRARHKATAARRRAGEQPYIPTEPRTGGLAPPAEKLLPTHLQSGGTVRLSPIYRILCKDTPIFSCPSGCSFASTLAPVEADLLVVEELSDMDLKVEQALGLAAQAVQAVQAVQAIPVPHVVLELALTAANTLPTHRFLEDVHCPSNVLPHVDLYVSGFSCKPFSMLHWGTALLDEEEAKVFYSVLQRIQALRPAAFVLENVQGISRCMSAVLSLLEGAGYKVVVENFNPIDLGEPLNRPRFYFLGIRADLARATQAEAQSFCKQVWSKLSQQRLQRNKALHGTPVVPLWERLLSDDSELVIAHRERCLQRWNEAKQAGFPESRGKCKWKQTHREWEEGRELKLAEGNLQLAELTPDKLHLHLPRERDAWWKLIHTFGEPVQVIADISQSLGRMPCRTDGVLPTITPGSHIVVGAFGRTLISHEKLLLHGLPLHRMVLPKEISDSELESMGGNMMHLQTVAVAMVVALSLVDWSQPHAHSFVPAPVFPAVPAVPAIPAIPAVPASAATKPRGSLWHRGENGAKCKSEKSNETRGKDQAVSKGCGMLAWNTLGIQAAALLVCFARGLCVARRGDISTASRGLWNLEKIVWFRPAVRVKSLRIHLLGSVARCPALTSAFKSCIRSSEKRWSLTIGEGNSVFVASLADRAKADTVLEFESQQLQRPSEEKEECLLMPPVPESASKAVKIWLQSVESGCELKHMNRVDRIAHQDPSNVVLRILNAPNPFLTMDGQKLTFREDKLTANLSQLQSKAAFQRLDPCEQLGILILAVYMFAKFWPQHSKTKSFSLLEGLLAYFRSTNGPGQRKAYLPSRLVKQKKKKMPVKQNSKKKGGKTKACRVRPNRDVARLRLEDVLSLASQFLDGSLTCLFIWPKGVSHSSRASQAQWKVDVDLLPNIKCGGNKLMLPHFAESLRELGRLGGGLDDDGEVDSQPWNGPFSKTFGKWAGMTPDEVREQVFQELEPFRRFKGVEDLFEKVSNGSSGENSSPSCPSKGSKTTNSLSLKAVSRDRQQLPQLSQQSLRRLATMAWTTVGYHAMEQKFFDELISKDADACILPSLSFASWYRTPLCAISQTRKEIVRKLGVTLSETLEVHPKAKAQALKRSPGKSRVDAALECPNYVVWRLRTQENVAELVSKGILQGCQNRFQLKEPLEPLRPFTQVGKWFVEYAPAAIQPTLSGGAARAFGSTKMENFACSYFLALPVAAEHVPLQELLTVTRSAPVLKLLLQNETNEDMKVLLENCIAGRGDYIGLPLVASPITAMILGFFAYKPSSEQFQQSQQSAPLHLLKFCAQSLVDHHLPFFHPLCPFWLYKPAGLIQLIQKNEMMLAIEDFRMKVSQTAEYQSQTDLLHRNQRARLQNRKRHLEEAVDTLKAEIMDHEAEIGKINAEMKPAEGPAEVRENLPKKFTAAKAMHKTPPLEISAEVKDKDASTYKAPWATEQCAASMKVNGMYEVSGLALWLRTGVWSMGKDRDVDPGDVSFAALEKFANSYFNKYVSLKTYVSRDGGKRQKPRDRLLWPVIMVCACDAVSDVDKKFFEHSLNVLSCHFVLWSWYYALSKALCASDKDWLAMLWEAGLTVTIQVRLCPDLADFVKARNHASEGLKSIGDLSLSDTFLVFADVVKKLGIEKEQDGISHGLRFNNAVYNSSMHRAAMGVIFLLEGDLFLKSMGRLEMAWGRELLSNAYSKLNRLVSLSKAAATTERTAQQVASWLVEMLHLALVKNIIQSKQATDVWLFGDRKHSTTGYWQACLVILEVFDFLAPLTSKLPEQECQKCVKALESIRDPTTCLAEFLLTESEESGIVREDEEDAAAAAPVEAGKLNKLKAEFNKATGSLLELLVDLMRGEYIEDCKKIAAENMKLPQAVTEAASSMHTDEKSGQQSVKLLTSLYLVVQAFDTGSKSVSLASALPSQSLIQTLNPTTSSEQDAAAREMTWKQVQAERRKFVTFSVVPKYTKDSLNAAFRNSGKVWAHKGSLNASHRLIIGSADMMTEESDQPWLSQSPPAHEAWKAVAEFCVALTGSTDFTLLFDGRMREIRRINEDVVLAHSHTEELCLIYSGGCVPRAGRVRRVPLGAKKVETAVLRFPAQRTKIKTTKKENFTSCGEATTFQGTFSGVTFRPVSELSLIAADEKKKIFPAAPAVPAPEPWKECHGEDVPLFWQEAKPIEFYLALLDEFKGQAVLDLTAGSGALMEACLTRGIQYHGVCLNREHMSWLQAVADRAACGLISIEGSTLYAEELAKSVKQHFADVLQKLVPADDEAEELMEPETDDDAA</sequence>
<proteinExistence type="predicted"/>
<feature type="compositionally biased region" description="Basic and acidic residues" evidence="5">
    <location>
        <begin position="1526"/>
        <end position="1539"/>
    </location>
</feature>
<feature type="region of interest" description="Disordered" evidence="5">
    <location>
        <begin position="40"/>
        <end position="61"/>
    </location>
</feature>
<dbReference type="InterPro" id="IPR001525">
    <property type="entry name" value="C5_MeTfrase"/>
</dbReference>
<evidence type="ECO:0000313" key="6">
    <source>
        <dbReference type="EMBL" id="CAI3978680.1"/>
    </source>
</evidence>
<evidence type="ECO:0000256" key="4">
    <source>
        <dbReference type="SAM" id="Coils"/>
    </source>
</evidence>
<dbReference type="OrthoDB" id="423221at2759"/>
<reference evidence="7" key="2">
    <citation type="submission" date="2024-04" db="EMBL/GenBank/DDBJ databases">
        <authorList>
            <person name="Chen Y."/>
            <person name="Shah S."/>
            <person name="Dougan E. K."/>
            <person name="Thang M."/>
            <person name="Chan C."/>
        </authorList>
    </citation>
    <scope>NUCLEOTIDE SEQUENCE [LARGE SCALE GENOMIC DNA]</scope>
</reference>
<dbReference type="GO" id="GO:0008168">
    <property type="term" value="F:methyltransferase activity"/>
    <property type="evidence" value="ECO:0007669"/>
    <property type="project" value="UniProtKB-KW"/>
</dbReference>
<evidence type="ECO:0000256" key="1">
    <source>
        <dbReference type="ARBA" id="ARBA00022603"/>
    </source>
</evidence>
<keyword evidence="4" id="KW-0175">Coiled coil</keyword>
<dbReference type="InterPro" id="IPR029063">
    <property type="entry name" value="SAM-dependent_MTases_sf"/>
</dbReference>
<keyword evidence="1 8" id="KW-0489">Methyltransferase</keyword>
<organism evidence="6">
    <name type="scientific">Cladocopium goreaui</name>
    <dbReference type="NCBI Taxonomy" id="2562237"/>
    <lineage>
        <taxon>Eukaryota</taxon>
        <taxon>Sar</taxon>
        <taxon>Alveolata</taxon>
        <taxon>Dinophyceae</taxon>
        <taxon>Suessiales</taxon>
        <taxon>Symbiodiniaceae</taxon>
        <taxon>Cladocopium</taxon>
    </lineage>
</organism>
<evidence type="ECO:0000256" key="3">
    <source>
        <dbReference type="ARBA" id="ARBA00022691"/>
    </source>
</evidence>
<dbReference type="SUPFAM" id="SSF53335">
    <property type="entry name" value="S-adenosyl-L-methionine-dependent methyltransferases"/>
    <property type="match status" value="2"/>
</dbReference>
<evidence type="ECO:0000313" key="7">
    <source>
        <dbReference type="EMBL" id="CAL1132055.1"/>
    </source>
</evidence>
<dbReference type="PANTHER" id="PTHR46098">
    <property type="entry name" value="TRNA (CYTOSINE(38)-C(5))-METHYLTRANSFERASE"/>
    <property type="match status" value="1"/>
</dbReference>
<comment type="caution">
    <text evidence="6">The sequence shown here is derived from an EMBL/GenBank/DDBJ whole genome shotgun (WGS) entry which is preliminary data.</text>
</comment>
<keyword evidence="2" id="KW-0808">Transferase</keyword>
<feature type="region of interest" description="Disordered" evidence="5">
    <location>
        <begin position="1512"/>
        <end position="1568"/>
    </location>
</feature>
<dbReference type="Gene3D" id="3.40.50.150">
    <property type="entry name" value="Vaccinia Virus protein VP39"/>
    <property type="match status" value="1"/>
</dbReference>
<gene>
    <name evidence="6" type="ORF">C1SCF055_LOCUS6698</name>
</gene>
<keyword evidence="9" id="KW-1185">Reference proteome</keyword>
<feature type="coiled-coil region" evidence="4">
    <location>
        <begin position="2892"/>
        <end position="2926"/>
    </location>
</feature>